<keyword evidence="1" id="KW-1133">Transmembrane helix</keyword>
<dbReference type="Proteomes" id="UP001320899">
    <property type="component" value="Unassembled WGS sequence"/>
</dbReference>
<dbReference type="RefSeq" id="WP_263829913.1">
    <property type="nucleotide sequence ID" value="NZ_JAOWLB010000015.1"/>
</dbReference>
<evidence type="ECO:0000256" key="1">
    <source>
        <dbReference type="SAM" id="Phobius"/>
    </source>
</evidence>
<protein>
    <submittedName>
        <fullName evidence="2">Periplasmic heavy metal sensor</fullName>
    </submittedName>
</protein>
<reference evidence="2 3" key="1">
    <citation type="submission" date="2022-10" db="EMBL/GenBank/DDBJ databases">
        <title>Ruegeria sp. nov., isolated from ocean surface sediments.</title>
        <authorList>
            <person name="He W."/>
            <person name="Xue H.-P."/>
            <person name="Zhang D.-F."/>
        </authorList>
    </citation>
    <scope>NUCLEOTIDE SEQUENCE [LARGE SCALE GENOMIC DNA]</scope>
    <source>
        <strain evidence="2 3">XHP0148</strain>
    </source>
</reference>
<keyword evidence="1" id="KW-0812">Transmembrane</keyword>
<keyword evidence="1" id="KW-0472">Membrane</keyword>
<organism evidence="2 3">
    <name type="scientific">Ruegeria aquimaris</name>
    <dbReference type="NCBI Taxonomy" id="2984333"/>
    <lineage>
        <taxon>Bacteria</taxon>
        <taxon>Pseudomonadati</taxon>
        <taxon>Pseudomonadota</taxon>
        <taxon>Alphaproteobacteria</taxon>
        <taxon>Rhodobacterales</taxon>
        <taxon>Roseobacteraceae</taxon>
        <taxon>Ruegeria</taxon>
    </lineage>
</organism>
<gene>
    <name evidence="2" type="ORF">OE747_17880</name>
</gene>
<feature type="transmembrane region" description="Helical" evidence="1">
    <location>
        <begin position="12"/>
        <end position="35"/>
    </location>
</feature>
<dbReference type="Pfam" id="PF13801">
    <property type="entry name" value="Metal_resist"/>
    <property type="match status" value="1"/>
</dbReference>
<proteinExistence type="predicted"/>
<keyword evidence="3" id="KW-1185">Reference proteome</keyword>
<sequence>MSETGKKIGWPIRVLLVVSLAFNLLVIGLGLGIAWRYGPGREHRPPPTAIALFLALPEQDRVMLRAASHQASKDERERGNRSMSAIVELLKARPFDPEGFAAHMRALEEMRGQRSASMQQALLSHIAAMSEDERAEYAERVVSLGRKSRHKPWRD</sequence>
<evidence type="ECO:0000313" key="3">
    <source>
        <dbReference type="Proteomes" id="UP001320899"/>
    </source>
</evidence>
<comment type="caution">
    <text evidence="2">The sequence shown here is derived from an EMBL/GenBank/DDBJ whole genome shotgun (WGS) entry which is preliminary data.</text>
</comment>
<dbReference type="EMBL" id="JAOWLB010000015">
    <property type="protein sequence ID" value="MCV2890212.1"/>
    <property type="molecule type" value="Genomic_DNA"/>
</dbReference>
<dbReference type="InterPro" id="IPR025961">
    <property type="entry name" value="Metal_resist"/>
</dbReference>
<accession>A0ABT3APM5</accession>
<evidence type="ECO:0000313" key="2">
    <source>
        <dbReference type="EMBL" id="MCV2890212.1"/>
    </source>
</evidence>
<name>A0ABT3APM5_9RHOB</name>